<accession>A0A383C289</accession>
<dbReference type="AlphaFoldDB" id="A0A383C289"/>
<protein>
    <recommendedName>
        <fullName evidence="2">3'(2'),5'-bisphosphate nucleotidase CysQ</fullName>
    </recommendedName>
</protein>
<reference evidence="1" key="1">
    <citation type="submission" date="2018-05" db="EMBL/GenBank/DDBJ databases">
        <authorList>
            <person name="Lanie J.A."/>
            <person name="Ng W.-L."/>
            <person name="Kazmierczak K.M."/>
            <person name="Andrzejewski T.M."/>
            <person name="Davidsen T.M."/>
            <person name="Wayne K.J."/>
            <person name="Tettelin H."/>
            <person name="Glass J.I."/>
            <person name="Rusch D."/>
            <person name="Podicherti R."/>
            <person name="Tsui H.-C.T."/>
            <person name="Winkler M.E."/>
        </authorList>
    </citation>
    <scope>NUCLEOTIDE SEQUENCE</scope>
</reference>
<dbReference type="PANTHER" id="PTHR20854">
    <property type="entry name" value="INOSITOL MONOPHOSPHATASE"/>
    <property type="match status" value="1"/>
</dbReference>
<dbReference type="SUPFAM" id="SSF56655">
    <property type="entry name" value="Carbohydrate phosphatase"/>
    <property type="match status" value="1"/>
</dbReference>
<dbReference type="EMBL" id="UINC01205390">
    <property type="protein sequence ID" value="SVE26546.1"/>
    <property type="molecule type" value="Genomic_DNA"/>
</dbReference>
<dbReference type="Gene3D" id="3.30.540.10">
    <property type="entry name" value="Fructose-1,6-Bisphosphatase, subunit A, domain 1"/>
    <property type="match status" value="1"/>
</dbReference>
<dbReference type="GO" id="GO:0006020">
    <property type="term" value="P:inositol metabolic process"/>
    <property type="evidence" value="ECO:0007669"/>
    <property type="project" value="TreeGrafter"/>
</dbReference>
<dbReference type="Pfam" id="PF00459">
    <property type="entry name" value="Inositol_P"/>
    <property type="match status" value="1"/>
</dbReference>
<gene>
    <name evidence="1" type="ORF">METZ01_LOCUS479400</name>
</gene>
<evidence type="ECO:0000313" key="1">
    <source>
        <dbReference type="EMBL" id="SVE26546.1"/>
    </source>
</evidence>
<evidence type="ECO:0008006" key="2">
    <source>
        <dbReference type="Google" id="ProtNLM"/>
    </source>
</evidence>
<dbReference type="GO" id="GO:0007165">
    <property type="term" value="P:signal transduction"/>
    <property type="evidence" value="ECO:0007669"/>
    <property type="project" value="TreeGrafter"/>
</dbReference>
<organism evidence="1">
    <name type="scientific">marine metagenome</name>
    <dbReference type="NCBI Taxonomy" id="408172"/>
    <lineage>
        <taxon>unclassified sequences</taxon>
        <taxon>metagenomes</taxon>
        <taxon>ecological metagenomes</taxon>
    </lineage>
</organism>
<proteinExistence type="predicted"/>
<dbReference type="PANTHER" id="PTHR20854:SF4">
    <property type="entry name" value="INOSITOL-1-MONOPHOSPHATASE-RELATED"/>
    <property type="match status" value="1"/>
</dbReference>
<name>A0A383C289_9ZZZZ</name>
<dbReference type="InterPro" id="IPR000760">
    <property type="entry name" value="Inositol_monophosphatase-like"/>
</dbReference>
<feature type="non-terminal residue" evidence="1">
    <location>
        <position position="175"/>
    </location>
</feature>
<sequence length="175" mass="19809">MGKLLPPFLYNYGVLMIEKIISIAQKAGCIIVDVHQSEDLDICVKQDSSPVIRADYASDEYIRGALQGQFRIPVITEESEVCYSSRKDWSEFFLVDPLDGTKDFIGKRDDFTVNIALIRNRRPVLGVICVPMLKETYFAEESKGAFVDKEGQRKQLPLTICSGIVLARSRYHDLV</sequence>
<dbReference type="GO" id="GO:0008934">
    <property type="term" value="F:inositol monophosphate 1-phosphatase activity"/>
    <property type="evidence" value="ECO:0007669"/>
    <property type="project" value="TreeGrafter"/>
</dbReference>